<proteinExistence type="predicted"/>
<feature type="compositionally biased region" description="Basic residues" evidence="2">
    <location>
        <begin position="277"/>
        <end position="300"/>
    </location>
</feature>
<dbReference type="EMBL" id="JASPKY010000260">
    <property type="protein sequence ID" value="KAK9712624.1"/>
    <property type="molecule type" value="Genomic_DNA"/>
</dbReference>
<dbReference type="Proteomes" id="UP001458880">
    <property type="component" value="Unassembled WGS sequence"/>
</dbReference>
<comment type="caution">
    <text evidence="3">The sequence shown here is derived from an EMBL/GenBank/DDBJ whole genome shotgun (WGS) entry which is preliminary data.</text>
</comment>
<evidence type="ECO:0000256" key="1">
    <source>
        <dbReference type="SAM" id="Coils"/>
    </source>
</evidence>
<feature type="coiled-coil region" evidence="1">
    <location>
        <begin position="49"/>
        <end position="97"/>
    </location>
</feature>
<feature type="compositionally biased region" description="Low complexity" evidence="2">
    <location>
        <begin position="262"/>
        <end position="274"/>
    </location>
</feature>
<feature type="region of interest" description="Disordered" evidence="2">
    <location>
        <begin position="235"/>
        <end position="308"/>
    </location>
</feature>
<sequence length="326" mass="36752">MHKFGDMSHMSGKQGDGGISNSSFIPSNKEFRKKKKNLFTYYCTYQRDVDLLKIEIKKQKHEIKAIQKNLHLCLKILKSLENKNSTSKENFLTLNAQNYHVFTPSCKGFHNPAEPYSRYYQQFKAEMESCPGSCSTDTVTTYSSSSGSRKQNKCCTCFQKKPKKAKRERPRRKSTTRKRPSTQKHMTCKCPSSSYAIDSPPALPSPESPPPWAAPNNCNCQSKCKGDSERVGFKKTVDAAQETKESELQSTGFTDSVEGDAISDAASVSSTVSTDSKKKKKRSRKKQKKPKKTKSKKKIKKTEEKPKRKSCCIRLLKIMCCGSACV</sequence>
<reference evidence="3 4" key="1">
    <citation type="journal article" date="2024" name="BMC Genomics">
        <title>De novo assembly and annotation of Popillia japonica's genome with initial clues to its potential as an invasive pest.</title>
        <authorList>
            <person name="Cucini C."/>
            <person name="Boschi S."/>
            <person name="Funari R."/>
            <person name="Cardaioli E."/>
            <person name="Iannotti N."/>
            <person name="Marturano G."/>
            <person name="Paoli F."/>
            <person name="Bruttini M."/>
            <person name="Carapelli A."/>
            <person name="Frati F."/>
            <person name="Nardi F."/>
        </authorList>
    </citation>
    <scope>NUCLEOTIDE SEQUENCE [LARGE SCALE GENOMIC DNA]</scope>
    <source>
        <strain evidence="3">DMR45628</strain>
    </source>
</reference>
<gene>
    <name evidence="3" type="ORF">QE152_g24792</name>
</gene>
<dbReference type="AlphaFoldDB" id="A0AAW1K4U9"/>
<name>A0AAW1K4U9_POPJA</name>
<organism evidence="3 4">
    <name type="scientific">Popillia japonica</name>
    <name type="common">Japanese beetle</name>
    <dbReference type="NCBI Taxonomy" id="7064"/>
    <lineage>
        <taxon>Eukaryota</taxon>
        <taxon>Metazoa</taxon>
        <taxon>Ecdysozoa</taxon>
        <taxon>Arthropoda</taxon>
        <taxon>Hexapoda</taxon>
        <taxon>Insecta</taxon>
        <taxon>Pterygota</taxon>
        <taxon>Neoptera</taxon>
        <taxon>Endopterygota</taxon>
        <taxon>Coleoptera</taxon>
        <taxon>Polyphaga</taxon>
        <taxon>Scarabaeiformia</taxon>
        <taxon>Scarabaeidae</taxon>
        <taxon>Rutelinae</taxon>
        <taxon>Popillia</taxon>
    </lineage>
</organism>
<keyword evidence="1" id="KW-0175">Coiled coil</keyword>
<feature type="region of interest" description="Disordered" evidence="2">
    <location>
        <begin position="164"/>
        <end position="210"/>
    </location>
</feature>
<feature type="compositionally biased region" description="Basic and acidic residues" evidence="2">
    <location>
        <begin position="235"/>
        <end position="247"/>
    </location>
</feature>
<feature type="compositionally biased region" description="Basic residues" evidence="2">
    <location>
        <begin position="164"/>
        <end position="182"/>
    </location>
</feature>
<accession>A0AAW1K4U9</accession>
<feature type="region of interest" description="Disordered" evidence="2">
    <location>
        <begin position="1"/>
        <end position="23"/>
    </location>
</feature>
<evidence type="ECO:0000313" key="3">
    <source>
        <dbReference type="EMBL" id="KAK9712624.1"/>
    </source>
</evidence>
<feature type="compositionally biased region" description="Pro residues" evidence="2">
    <location>
        <begin position="201"/>
        <end position="210"/>
    </location>
</feature>
<evidence type="ECO:0000256" key="2">
    <source>
        <dbReference type="SAM" id="MobiDB-lite"/>
    </source>
</evidence>
<keyword evidence="4" id="KW-1185">Reference proteome</keyword>
<evidence type="ECO:0000313" key="4">
    <source>
        <dbReference type="Proteomes" id="UP001458880"/>
    </source>
</evidence>
<protein>
    <submittedName>
        <fullName evidence="3">Uncharacterized protein</fullName>
    </submittedName>
</protein>